<dbReference type="SMART" id="SM00066">
    <property type="entry name" value="GAL4"/>
    <property type="match status" value="1"/>
</dbReference>
<evidence type="ECO:0008006" key="12">
    <source>
        <dbReference type="Google" id="ProtNLM"/>
    </source>
</evidence>
<evidence type="ECO:0000256" key="7">
    <source>
        <dbReference type="PROSITE-ProRule" id="PRU00042"/>
    </source>
</evidence>
<dbReference type="AlphaFoldDB" id="A0A0D1YSM3"/>
<evidence type="ECO:0000256" key="4">
    <source>
        <dbReference type="ARBA" id="ARBA00023125"/>
    </source>
</evidence>
<feature type="domain" description="C2H2-type" evidence="9">
    <location>
        <begin position="2"/>
        <end position="24"/>
    </location>
</feature>
<proteinExistence type="predicted"/>
<dbReference type="InterPro" id="IPR036236">
    <property type="entry name" value="Znf_C2H2_sf"/>
</dbReference>
<dbReference type="PANTHER" id="PTHR47660">
    <property type="entry name" value="TRANSCRIPTION FACTOR WITH C2H2 AND ZN(2)-CYS(6) DNA BINDING DOMAIN (EUROFUNG)-RELATED-RELATED"/>
    <property type="match status" value="1"/>
</dbReference>
<sequence>MHACNTCSKPFVRKDSLNRHLKMHERGPKIRKKSCDRCQKSKIKCSGDRPQCRSCAHRRASCIYPRYPESKSSSDVHPNTDIPLIPEVEPPRSPPHAIKQSHQQASSFVHTLSGESLPVQAVVVQGVDPIFPTNLPGAPHSPPQLLNSIDYNTLPMDFAGLSDLDWLFQDTHEGTYFDDFLTNNEPQTCNTSSLTHSDQSWPSTSQEPAAKYLSSRDRQCDWPMDGAIPTDRRLDIPKLGKNHSSLPSRPYFFRVSSITEDDRSKLQGSISYLLEKPLWTAVSLANFPSKEKLDHCIDLFFANFRPVVSFIHQPTFDPTNAPVALILAMTSIGACFTNMDGAQAFAKATAELSRRMLLATEEQSTQLVRSEPYLTSQILLGIYGCSSGDRRLFSTGEACRITLIQNAKLTRLFQDTSQKMQPPADSDSTAQWHAWIHHEGRKRLAWAIYEFDALQSILGNQRPGISTGDITISLPEDTARWEASSAYSWMSLRPWGFSEEDESITFRNTMRSVFEPSVLGTIRFTDVQHIHIIVITLSRFLWSMKELQQGPIMDIGPEQWPILEHKKSLLGKLDSYLVSPYVARDTVMDDDVQRAVQRALIIHTCHLYAASDLMDWLPALLRCSGRNEAARQRMFQWAEENQAQVRSVVYHSAQILAICRDFTFNTPTEAFHAFYAGAVLWYASWFLAPANGDRDNRLSLQIDQPVRGDPLEASDITTWVNYGNNLTISMYGVSDLSTAPGRVKVVEQAVRILQRMRVWKVSERFASILMQVVRGQKLETDTMTP</sequence>
<dbReference type="InterPro" id="IPR001138">
    <property type="entry name" value="Zn2Cys6_DnaBD"/>
</dbReference>
<dbReference type="SMART" id="SM00355">
    <property type="entry name" value="ZnF_C2H2"/>
    <property type="match status" value="1"/>
</dbReference>
<dbReference type="InterPro" id="IPR013087">
    <property type="entry name" value="Znf_C2H2_type"/>
</dbReference>
<dbReference type="GO" id="GO:0008270">
    <property type="term" value="F:zinc ion binding"/>
    <property type="evidence" value="ECO:0007669"/>
    <property type="project" value="UniProtKB-KW"/>
</dbReference>
<keyword evidence="5" id="KW-0804">Transcription</keyword>
<dbReference type="GO" id="GO:0000981">
    <property type="term" value="F:DNA-binding transcription factor activity, RNA polymerase II-specific"/>
    <property type="evidence" value="ECO:0007669"/>
    <property type="project" value="InterPro"/>
</dbReference>
<dbReference type="PROSITE" id="PS00028">
    <property type="entry name" value="ZINC_FINGER_C2H2_1"/>
    <property type="match status" value="1"/>
</dbReference>
<evidence type="ECO:0000313" key="10">
    <source>
        <dbReference type="EMBL" id="KIV77918.1"/>
    </source>
</evidence>
<dbReference type="Proteomes" id="UP000053599">
    <property type="component" value="Unassembled WGS sequence"/>
</dbReference>
<evidence type="ECO:0000256" key="1">
    <source>
        <dbReference type="ARBA" id="ARBA00022723"/>
    </source>
</evidence>
<keyword evidence="3" id="KW-0805">Transcription regulation</keyword>
<dbReference type="Pfam" id="PF00172">
    <property type="entry name" value="Zn_clus"/>
    <property type="match status" value="1"/>
</dbReference>
<evidence type="ECO:0000256" key="5">
    <source>
        <dbReference type="ARBA" id="ARBA00023163"/>
    </source>
</evidence>
<evidence type="ECO:0000259" key="9">
    <source>
        <dbReference type="PROSITE" id="PS50157"/>
    </source>
</evidence>
<evidence type="ECO:0000313" key="11">
    <source>
        <dbReference type="Proteomes" id="UP000053599"/>
    </source>
</evidence>
<keyword evidence="4" id="KW-0238">DNA-binding</keyword>
<evidence type="ECO:0000256" key="6">
    <source>
        <dbReference type="ARBA" id="ARBA00023242"/>
    </source>
</evidence>
<dbReference type="PROSITE" id="PS50157">
    <property type="entry name" value="ZINC_FINGER_C2H2_2"/>
    <property type="match status" value="1"/>
</dbReference>
<keyword evidence="7" id="KW-0863">Zinc-finger</keyword>
<name>A0A0D1YSM3_9EURO</name>
<dbReference type="SUPFAM" id="SSF57701">
    <property type="entry name" value="Zn2/Cys6 DNA-binding domain"/>
    <property type="match status" value="1"/>
</dbReference>
<dbReference type="GO" id="GO:0003677">
    <property type="term" value="F:DNA binding"/>
    <property type="evidence" value="ECO:0007669"/>
    <property type="project" value="UniProtKB-KW"/>
</dbReference>
<keyword evidence="2" id="KW-0862">Zinc</keyword>
<dbReference type="SUPFAM" id="SSF57667">
    <property type="entry name" value="beta-beta-alpha zinc fingers"/>
    <property type="match status" value="1"/>
</dbReference>
<feature type="domain" description="Zn(2)-C6 fungal-type" evidence="8">
    <location>
        <begin position="34"/>
        <end position="64"/>
    </location>
</feature>
<dbReference type="CDD" id="cd00067">
    <property type="entry name" value="GAL4"/>
    <property type="match status" value="1"/>
</dbReference>
<protein>
    <recommendedName>
        <fullName evidence="12">Zn(2)-C6 fungal-type domain-containing protein</fullName>
    </recommendedName>
</protein>
<dbReference type="InterPro" id="IPR036864">
    <property type="entry name" value="Zn2-C6_fun-type_DNA-bd_sf"/>
</dbReference>
<dbReference type="Pfam" id="PF04082">
    <property type="entry name" value="Fungal_trans"/>
    <property type="match status" value="1"/>
</dbReference>
<keyword evidence="1" id="KW-0479">Metal-binding</keyword>
<dbReference type="EMBL" id="KN846954">
    <property type="protein sequence ID" value="KIV77918.1"/>
    <property type="molecule type" value="Genomic_DNA"/>
</dbReference>
<dbReference type="GO" id="GO:0006351">
    <property type="term" value="P:DNA-templated transcription"/>
    <property type="evidence" value="ECO:0007669"/>
    <property type="project" value="InterPro"/>
</dbReference>
<evidence type="ECO:0000256" key="2">
    <source>
        <dbReference type="ARBA" id="ARBA00022833"/>
    </source>
</evidence>
<accession>A0A0D1YSM3</accession>
<dbReference type="Gene3D" id="4.10.240.10">
    <property type="entry name" value="Zn(2)-C6 fungal-type DNA-binding domain"/>
    <property type="match status" value="1"/>
</dbReference>
<organism evidence="10 11">
    <name type="scientific">Exophiala sideris</name>
    <dbReference type="NCBI Taxonomy" id="1016849"/>
    <lineage>
        <taxon>Eukaryota</taxon>
        <taxon>Fungi</taxon>
        <taxon>Dikarya</taxon>
        <taxon>Ascomycota</taxon>
        <taxon>Pezizomycotina</taxon>
        <taxon>Eurotiomycetes</taxon>
        <taxon>Chaetothyriomycetidae</taxon>
        <taxon>Chaetothyriales</taxon>
        <taxon>Herpotrichiellaceae</taxon>
        <taxon>Exophiala</taxon>
    </lineage>
</organism>
<dbReference type="PROSITE" id="PS50048">
    <property type="entry name" value="ZN2_CY6_FUNGAL_2"/>
    <property type="match status" value="1"/>
</dbReference>
<reference evidence="10 11" key="1">
    <citation type="submission" date="2015-01" db="EMBL/GenBank/DDBJ databases">
        <title>The Genome Sequence of Exophiala sideris CBS121828.</title>
        <authorList>
            <consortium name="The Broad Institute Genomics Platform"/>
            <person name="Cuomo C."/>
            <person name="de Hoog S."/>
            <person name="Gorbushina A."/>
            <person name="Stielow B."/>
            <person name="Teixiera M."/>
            <person name="Abouelleil A."/>
            <person name="Chapman S.B."/>
            <person name="Priest M."/>
            <person name="Young S.K."/>
            <person name="Wortman J."/>
            <person name="Nusbaum C."/>
            <person name="Birren B."/>
        </authorList>
    </citation>
    <scope>NUCLEOTIDE SEQUENCE [LARGE SCALE GENOMIC DNA]</scope>
    <source>
        <strain evidence="10 11">CBS 121828</strain>
    </source>
</reference>
<dbReference type="InterPro" id="IPR007219">
    <property type="entry name" value="XnlR_reg_dom"/>
</dbReference>
<dbReference type="HOGENOM" id="CLU_009184_1_0_1"/>
<dbReference type="CDD" id="cd12148">
    <property type="entry name" value="fungal_TF_MHR"/>
    <property type="match status" value="1"/>
</dbReference>
<evidence type="ECO:0000256" key="3">
    <source>
        <dbReference type="ARBA" id="ARBA00023015"/>
    </source>
</evidence>
<dbReference type="STRING" id="1016849.A0A0D1YSM3"/>
<gene>
    <name evidence="10" type="ORF">PV11_09690</name>
</gene>
<evidence type="ECO:0000259" key="8">
    <source>
        <dbReference type="PROSITE" id="PS50048"/>
    </source>
</evidence>
<keyword evidence="6" id="KW-0539">Nucleus</keyword>
<dbReference type="OrthoDB" id="1405595at2759"/>